<evidence type="ECO:0000313" key="2">
    <source>
        <dbReference type="Proteomes" id="UP000318585"/>
    </source>
</evidence>
<dbReference type="Proteomes" id="UP000318585">
    <property type="component" value="Unassembled WGS sequence"/>
</dbReference>
<dbReference type="AlphaFoldDB" id="A0A553CKR6"/>
<gene>
    <name evidence="1" type="ORF">FNW17_09025</name>
</gene>
<proteinExistence type="predicted"/>
<evidence type="ECO:0000313" key="1">
    <source>
        <dbReference type="EMBL" id="TRX21102.1"/>
    </source>
</evidence>
<dbReference type="OrthoDB" id="1371248at2"/>
<dbReference type="RefSeq" id="WP_143389717.1">
    <property type="nucleotide sequence ID" value="NZ_VJZQ01000004.1"/>
</dbReference>
<reference evidence="1 2" key="1">
    <citation type="submission" date="2019-07" db="EMBL/GenBank/DDBJ databases">
        <title>Novel species of Flavobacterium.</title>
        <authorList>
            <person name="Liu Q."/>
            <person name="Xin Y.-H."/>
        </authorList>
    </citation>
    <scope>NUCLEOTIDE SEQUENCE [LARGE SCALE GENOMIC DNA]</scope>
    <source>
        <strain evidence="1 2">LB3P56</strain>
    </source>
</reference>
<dbReference type="EMBL" id="VJZR01000006">
    <property type="protein sequence ID" value="TRX21102.1"/>
    <property type="molecule type" value="Genomic_DNA"/>
</dbReference>
<keyword evidence="2" id="KW-1185">Reference proteome</keyword>
<protein>
    <submittedName>
        <fullName evidence="1">Uncharacterized protein</fullName>
    </submittedName>
</protein>
<accession>A0A553CKR6</accession>
<comment type="caution">
    <text evidence="1">The sequence shown here is derived from an EMBL/GenBank/DDBJ whole genome shotgun (WGS) entry which is preliminary data.</text>
</comment>
<organism evidence="1 2">
    <name type="scientific">Flavobacterium franklandianum</name>
    <dbReference type="NCBI Taxonomy" id="2594430"/>
    <lineage>
        <taxon>Bacteria</taxon>
        <taxon>Pseudomonadati</taxon>
        <taxon>Bacteroidota</taxon>
        <taxon>Flavobacteriia</taxon>
        <taxon>Flavobacteriales</taxon>
        <taxon>Flavobacteriaceae</taxon>
        <taxon>Flavobacterium</taxon>
    </lineage>
</organism>
<sequence>MKTLKYSITTIIQFFKSLNSKTNENTANSDDFEFTHAKFGVNLKHDSDSGKGQNSLFHQMYSEENETLFI</sequence>
<name>A0A553CKR6_9FLAO</name>